<evidence type="ECO:0000256" key="1">
    <source>
        <dbReference type="SAM" id="Phobius"/>
    </source>
</evidence>
<dbReference type="RefSeq" id="WP_146989110.1">
    <property type="nucleotide sequence ID" value="NZ_CP042392.1"/>
</dbReference>
<feature type="transmembrane region" description="Helical" evidence="1">
    <location>
        <begin position="110"/>
        <end position="130"/>
    </location>
</feature>
<organism evidence="2 3">
    <name type="scientific">Loigolactobacillus coryniformis</name>
    <dbReference type="NCBI Taxonomy" id="1610"/>
    <lineage>
        <taxon>Bacteria</taxon>
        <taxon>Bacillati</taxon>
        <taxon>Bacillota</taxon>
        <taxon>Bacilli</taxon>
        <taxon>Lactobacillales</taxon>
        <taxon>Lactobacillaceae</taxon>
        <taxon>Loigolactobacillus</taxon>
    </lineage>
</organism>
<keyword evidence="1" id="KW-0812">Transmembrane</keyword>
<name>A0A5B8TKK3_9LACO</name>
<gene>
    <name evidence="2" type="ORF">FGL77_06580</name>
</gene>
<reference evidence="2 3" key="1">
    <citation type="submission" date="2019-06" db="EMBL/GenBank/DDBJ databases">
        <title>Genome analyses of bacteria isolated from kimchi.</title>
        <authorList>
            <person name="Lee S."/>
            <person name="Ahn S."/>
            <person name="Roh S."/>
        </authorList>
    </citation>
    <scope>NUCLEOTIDE SEQUENCE [LARGE SCALE GENOMIC DNA]</scope>
    <source>
        <strain evidence="2 3">CBA3616</strain>
    </source>
</reference>
<sequence>MKKITDERLIVRNLKNQRTAFLVENGFILCVLAYQIFQGTPLDQVVAYDNMLFLALMVGCWTMIVLSVTVSTSMEDKAKVKLGKLLLLGLIVFVIAAGSFLWLLHGKHLLVALGSGLIIATIVTGINVLANHFRYSDQD</sequence>
<dbReference type="Proteomes" id="UP000321772">
    <property type="component" value="Chromosome"/>
</dbReference>
<accession>A0A5B8TKK3</accession>
<evidence type="ECO:0000313" key="2">
    <source>
        <dbReference type="EMBL" id="QEA52999.1"/>
    </source>
</evidence>
<dbReference type="EMBL" id="CP042392">
    <property type="protein sequence ID" value="QEA52999.1"/>
    <property type="molecule type" value="Genomic_DNA"/>
</dbReference>
<feature type="transmembrane region" description="Helical" evidence="1">
    <location>
        <begin position="20"/>
        <end position="37"/>
    </location>
</feature>
<keyword evidence="1" id="KW-0472">Membrane</keyword>
<feature type="transmembrane region" description="Helical" evidence="1">
    <location>
        <begin position="85"/>
        <end position="104"/>
    </location>
</feature>
<evidence type="ECO:0000313" key="3">
    <source>
        <dbReference type="Proteomes" id="UP000321772"/>
    </source>
</evidence>
<feature type="transmembrane region" description="Helical" evidence="1">
    <location>
        <begin position="52"/>
        <end position="73"/>
    </location>
</feature>
<keyword evidence="1" id="KW-1133">Transmembrane helix</keyword>
<dbReference type="AlphaFoldDB" id="A0A5B8TKK3"/>
<protein>
    <submittedName>
        <fullName evidence="2">Uncharacterized protein</fullName>
    </submittedName>
</protein>
<proteinExistence type="predicted"/>